<feature type="transmembrane region" description="Helical" evidence="1">
    <location>
        <begin position="149"/>
        <end position="172"/>
    </location>
</feature>
<keyword evidence="1" id="KW-0472">Membrane</keyword>
<name>A0A4V2L4B6_9FLAO</name>
<dbReference type="AlphaFoldDB" id="A0A4V2L4B6"/>
<protein>
    <submittedName>
        <fullName evidence="2">Uncharacterized protein</fullName>
    </submittedName>
</protein>
<dbReference type="RefSeq" id="WP_131476706.1">
    <property type="nucleotide sequence ID" value="NZ_SJPE01000015.1"/>
</dbReference>
<proteinExistence type="predicted"/>
<feature type="transmembrane region" description="Helical" evidence="1">
    <location>
        <begin position="91"/>
        <end position="109"/>
    </location>
</feature>
<comment type="caution">
    <text evidence="2">The sequence shown here is derived from an EMBL/GenBank/DDBJ whole genome shotgun (WGS) entry which is preliminary data.</text>
</comment>
<feature type="transmembrane region" description="Helical" evidence="1">
    <location>
        <begin position="61"/>
        <end position="79"/>
    </location>
</feature>
<dbReference type="OrthoDB" id="1366120at2"/>
<reference evidence="2 3" key="1">
    <citation type="submission" date="2019-02" db="EMBL/GenBank/DDBJ databases">
        <title>Flavobacterium sp. RD-2-33 isolated from forest soil.</title>
        <authorList>
            <person name="Chaudhary D.K."/>
        </authorList>
    </citation>
    <scope>NUCLEOTIDE SEQUENCE [LARGE SCALE GENOMIC DNA]</scope>
    <source>
        <strain evidence="2 3">RD-2-33</strain>
    </source>
</reference>
<evidence type="ECO:0000313" key="3">
    <source>
        <dbReference type="Proteomes" id="UP000293300"/>
    </source>
</evidence>
<evidence type="ECO:0000256" key="1">
    <source>
        <dbReference type="SAM" id="Phobius"/>
    </source>
</evidence>
<keyword evidence="1" id="KW-0812">Transmembrane</keyword>
<keyword evidence="1" id="KW-1133">Transmembrane helix</keyword>
<dbReference type="EMBL" id="SJPE01000015">
    <property type="protein sequence ID" value="TBX66136.1"/>
    <property type="molecule type" value="Genomic_DNA"/>
</dbReference>
<feature type="transmembrane region" description="Helical" evidence="1">
    <location>
        <begin position="121"/>
        <end position="137"/>
    </location>
</feature>
<gene>
    <name evidence="2" type="ORF">EZL74_11145</name>
</gene>
<organism evidence="2 3">
    <name type="scientific">Flavobacterium silvisoli</name>
    <dbReference type="NCBI Taxonomy" id="2529433"/>
    <lineage>
        <taxon>Bacteria</taxon>
        <taxon>Pseudomonadati</taxon>
        <taxon>Bacteroidota</taxon>
        <taxon>Flavobacteriia</taxon>
        <taxon>Flavobacteriales</taxon>
        <taxon>Flavobacteriaceae</taxon>
        <taxon>Flavobacterium</taxon>
    </lineage>
</organism>
<dbReference type="Proteomes" id="UP000293300">
    <property type="component" value="Unassembled WGS sequence"/>
</dbReference>
<feature type="transmembrane region" description="Helical" evidence="1">
    <location>
        <begin position="34"/>
        <end position="55"/>
    </location>
</feature>
<accession>A0A4V2L4B6</accession>
<feature type="transmembrane region" description="Helical" evidence="1">
    <location>
        <begin position="192"/>
        <end position="212"/>
    </location>
</feature>
<evidence type="ECO:0000313" key="2">
    <source>
        <dbReference type="EMBL" id="TBX66136.1"/>
    </source>
</evidence>
<feature type="transmembrane region" description="Helical" evidence="1">
    <location>
        <begin position="6"/>
        <end position="22"/>
    </location>
</feature>
<sequence length="214" mass="26297">MQEFLYIISNFVGVLPLIFYLYRKEKIINEFKTLVPILILNFFSSVYEVVFTYKLQIDSEYWFRLYLFLEYFSIAYLFWKLFEGTFYKRLILIFSIVYVVFYILLLKSWELHNNLQTDSYLTVYTTFFVYVLSILWFRKIFIKFEYDSLIHSPVFIVISGLLLYMSSTLFLFLMSDFLLKDIRYDFLDFWRLNIAMCIFFRLLLLTAVFKGYRR</sequence>
<keyword evidence="3" id="KW-1185">Reference proteome</keyword>